<sequence length="204" mass="22610">MDQTVLEAIERWPDVPAVHGWLSLSRRGQWRLHPGGTASQGGFGESIQNQQIIAFINRNYEAENTGRWFFQNGPQRVYVRLDAAPLVASITGQPGSLSTHNGLPIKQIKRWLIDHNGTLFFECEHGPACVNDQDLELIVDALQTSDGVPLLDWCEQHEQGGAQTTVTFTTDAPFQLTGSAPMNLLGVTDRVENELGFVRQSSEN</sequence>
<dbReference type="RefSeq" id="WP_108621602.1">
    <property type="nucleotide sequence ID" value="NZ_CP028901.1"/>
</dbReference>
<dbReference type="OrthoDB" id="7057642at2"/>
<evidence type="ECO:0000313" key="1">
    <source>
        <dbReference type="EMBL" id="AWB34186.1"/>
    </source>
</evidence>
<dbReference type="Proteomes" id="UP000244571">
    <property type="component" value="Chromosome"/>
</dbReference>
<dbReference type="AlphaFoldDB" id="A0A2R4XK72"/>
<name>A0A2R4XK72_9BURK</name>
<dbReference type="EMBL" id="CP028901">
    <property type="protein sequence ID" value="AWB34186.1"/>
    <property type="molecule type" value="Genomic_DNA"/>
</dbReference>
<accession>A0A2R4XK72</accession>
<dbReference type="KEGG" id="boz:DBV39_11270"/>
<keyword evidence="2" id="KW-1185">Reference proteome</keyword>
<gene>
    <name evidence="1" type="ORF">DBV39_11270</name>
</gene>
<protein>
    <submittedName>
        <fullName evidence="1">DUF2946 domain-containing protein</fullName>
    </submittedName>
</protein>
<proteinExistence type="predicted"/>
<evidence type="ECO:0000313" key="2">
    <source>
        <dbReference type="Proteomes" id="UP000244571"/>
    </source>
</evidence>
<dbReference type="InterPro" id="IPR021332">
    <property type="entry name" value="DUF2944"/>
</dbReference>
<organism evidence="1 2">
    <name type="scientific">Orrella marina</name>
    <dbReference type="NCBI Taxonomy" id="2163011"/>
    <lineage>
        <taxon>Bacteria</taxon>
        <taxon>Pseudomonadati</taxon>
        <taxon>Pseudomonadota</taxon>
        <taxon>Betaproteobacteria</taxon>
        <taxon>Burkholderiales</taxon>
        <taxon>Alcaligenaceae</taxon>
        <taxon>Orrella</taxon>
    </lineage>
</organism>
<dbReference type="Pfam" id="PF11161">
    <property type="entry name" value="DUF2944"/>
    <property type="match status" value="1"/>
</dbReference>
<reference evidence="1 2" key="1">
    <citation type="submission" date="2018-04" db="EMBL/GenBank/DDBJ databases">
        <title>Bordetella sp. HZ20 isolated from seawater.</title>
        <authorList>
            <person name="Sun C."/>
        </authorList>
    </citation>
    <scope>NUCLEOTIDE SEQUENCE [LARGE SCALE GENOMIC DNA]</scope>
    <source>
        <strain evidence="1 2">HZ20</strain>
    </source>
</reference>